<dbReference type="CDD" id="cd00075">
    <property type="entry name" value="HATPase"/>
    <property type="match status" value="1"/>
</dbReference>
<keyword evidence="5" id="KW-1133">Transmembrane helix</keyword>
<dbReference type="InterPro" id="IPR003661">
    <property type="entry name" value="HisK_dim/P_dom"/>
</dbReference>
<keyword evidence="7" id="KW-0808">Transferase</keyword>
<keyword evidence="5" id="KW-0472">Membrane</keyword>
<evidence type="ECO:0000313" key="7">
    <source>
        <dbReference type="EMBL" id="NEV62894.1"/>
    </source>
</evidence>
<feature type="transmembrane region" description="Helical" evidence="5">
    <location>
        <begin position="82"/>
        <end position="103"/>
    </location>
</feature>
<feature type="domain" description="Histidine kinase" evidence="6">
    <location>
        <begin position="348"/>
        <end position="560"/>
    </location>
</feature>
<dbReference type="EC" id="2.7.13.3" evidence="2"/>
<dbReference type="AlphaFoldDB" id="A0A6M0K0S2"/>
<feature type="transmembrane region" description="Helical" evidence="5">
    <location>
        <begin position="133"/>
        <end position="151"/>
    </location>
</feature>
<dbReference type="SUPFAM" id="SSF47384">
    <property type="entry name" value="Homodimeric domain of signal transducing histidine kinase"/>
    <property type="match status" value="1"/>
</dbReference>
<dbReference type="SMART" id="SM00388">
    <property type="entry name" value="HisKA"/>
    <property type="match status" value="1"/>
</dbReference>
<evidence type="ECO:0000256" key="3">
    <source>
        <dbReference type="ARBA" id="ARBA00022553"/>
    </source>
</evidence>
<keyword evidence="8" id="KW-1185">Reference proteome</keyword>
<reference evidence="7 8" key="1">
    <citation type="submission" date="2020-02" db="EMBL/GenBank/DDBJ databases">
        <title>Genome sequences of Thiorhodococcus mannitoliphagus and Thiorhodococcus minor, purple sulfur photosynthetic bacteria in the gammaproteobacterial family, Chromatiaceae.</title>
        <authorList>
            <person name="Aviles F.A."/>
            <person name="Meyer T.E."/>
            <person name="Kyndt J.A."/>
        </authorList>
    </citation>
    <scope>NUCLEOTIDE SEQUENCE [LARGE SCALE GENOMIC DNA]</scope>
    <source>
        <strain evidence="7 8">DSM 11518</strain>
    </source>
</reference>
<dbReference type="PANTHER" id="PTHR43065:SF52">
    <property type="entry name" value="SENSOR PROTEIN KINASE PILS"/>
    <property type="match status" value="1"/>
</dbReference>
<dbReference type="EMBL" id="JAAIJQ010000037">
    <property type="protein sequence ID" value="NEV62894.1"/>
    <property type="molecule type" value="Genomic_DNA"/>
</dbReference>
<feature type="transmembrane region" description="Helical" evidence="5">
    <location>
        <begin position="50"/>
        <end position="70"/>
    </location>
</feature>
<dbReference type="InterPro" id="IPR003594">
    <property type="entry name" value="HATPase_dom"/>
</dbReference>
<protein>
    <recommendedName>
        <fullName evidence="2">histidine kinase</fullName>
        <ecNumber evidence="2">2.7.13.3</ecNumber>
    </recommendedName>
</protein>
<comment type="catalytic activity">
    <reaction evidence="1">
        <text>ATP + protein L-histidine = ADP + protein N-phospho-L-histidine.</text>
        <dbReference type="EC" id="2.7.13.3"/>
    </reaction>
</comment>
<evidence type="ECO:0000256" key="4">
    <source>
        <dbReference type="SAM" id="MobiDB-lite"/>
    </source>
</evidence>
<dbReference type="InterPro" id="IPR036890">
    <property type="entry name" value="HATPase_C_sf"/>
</dbReference>
<evidence type="ECO:0000259" key="6">
    <source>
        <dbReference type="PROSITE" id="PS50109"/>
    </source>
</evidence>
<dbReference type="Gene3D" id="3.30.565.10">
    <property type="entry name" value="Histidine kinase-like ATPase, C-terminal domain"/>
    <property type="match status" value="1"/>
</dbReference>
<dbReference type="SUPFAM" id="SSF55874">
    <property type="entry name" value="ATPase domain of HSP90 chaperone/DNA topoisomerase II/histidine kinase"/>
    <property type="match status" value="1"/>
</dbReference>
<feature type="transmembrane region" description="Helical" evidence="5">
    <location>
        <begin position="158"/>
        <end position="177"/>
    </location>
</feature>
<dbReference type="Gene3D" id="1.10.287.130">
    <property type="match status" value="1"/>
</dbReference>
<sequence>MDTQSSPTDHALASANDSVAADRGTPGVGDRPRRLPLDATHYPTRGALRWLFLFRLLMVVGLVLAFSPTVVEPAVGRYETELAWNILVAYAVLVLISGLGLSLGRPRRSTQVQLAIFIDIATFTALMHAAGGISSGLGILLAVSVAAGALMMEGRLSLFFAAVAALAIISQQIYASFLGADIRTSFTQAGFLGLLYFAVALLSHVLYRRIRSAEALAARRKVDIDDLAKLSEFVIHSIGTGILVADGERRLRLVNEAALDLMAAERVSPGVSLNELSPELCDWLADQVQSPHPKDGLIRIGEREIWASIRLLGDFRASGVIIYLRDNQEAIEEAQQIKLASLGTLTASIAHNIRNPLSSISHAAQLLAESSHLDADDQHLIEIVRRNSGRIEETVESVLELSRRNQIDPQEIDLKHWLQSFAHELRESKALAETALLVDLDSAPTQIQVDTRHLHQILANLCENALAHGGIDGQDVSVQIRLERREERGEAWLEVRDRGPGIAPGIVKEIFSPFFTTKSQGTGLGLYIARELAESNGLRLVYEPVRPTGSCFRLIIPAAD</sequence>
<dbReference type="CDD" id="cd00082">
    <property type="entry name" value="HisKA"/>
    <property type="match status" value="1"/>
</dbReference>
<dbReference type="Pfam" id="PF02518">
    <property type="entry name" value="HATPase_c"/>
    <property type="match status" value="1"/>
</dbReference>
<evidence type="ECO:0000256" key="5">
    <source>
        <dbReference type="SAM" id="Phobius"/>
    </source>
</evidence>
<feature type="transmembrane region" description="Helical" evidence="5">
    <location>
        <begin position="189"/>
        <end position="207"/>
    </location>
</feature>
<evidence type="ECO:0000313" key="8">
    <source>
        <dbReference type="Proteomes" id="UP000483379"/>
    </source>
</evidence>
<keyword evidence="7" id="KW-0418">Kinase</keyword>
<name>A0A6M0K0S2_9GAMM</name>
<comment type="caution">
    <text evidence="7">The sequence shown here is derived from an EMBL/GenBank/DDBJ whole genome shotgun (WGS) entry which is preliminary data.</text>
</comment>
<keyword evidence="3" id="KW-0597">Phosphoprotein</keyword>
<dbReference type="Pfam" id="PF00512">
    <property type="entry name" value="HisKA"/>
    <property type="match status" value="1"/>
</dbReference>
<evidence type="ECO:0000256" key="1">
    <source>
        <dbReference type="ARBA" id="ARBA00000085"/>
    </source>
</evidence>
<dbReference type="PROSITE" id="PS50109">
    <property type="entry name" value="HIS_KIN"/>
    <property type="match status" value="1"/>
</dbReference>
<dbReference type="GO" id="GO:0000155">
    <property type="term" value="F:phosphorelay sensor kinase activity"/>
    <property type="evidence" value="ECO:0007669"/>
    <property type="project" value="InterPro"/>
</dbReference>
<dbReference type="InterPro" id="IPR036097">
    <property type="entry name" value="HisK_dim/P_sf"/>
</dbReference>
<dbReference type="SMART" id="SM00387">
    <property type="entry name" value="HATPase_c"/>
    <property type="match status" value="1"/>
</dbReference>
<dbReference type="RefSeq" id="WP_164453356.1">
    <property type="nucleotide sequence ID" value="NZ_JAAIJQ010000037.1"/>
</dbReference>
<accession>A0A6M0K0S2</accession>
<organism evidence="7 8">
    <name type="scientific">Thiorhodococcus minor</name>
    <dbReference type="NCBI Taxonomy" id="57489"/>
    <lineage>
        <taxon>Bacteria</taxon>
        <taxon>Pseudomonadati</taxon>
        <taxon>Pseudomonadota</taxon>
        <taxon>Gammaproteobacteria</taxon>
        <taxon>Chromatiales</taxon>
        <taxon>Chromatiaceae</taxon>
        <taxon>Thiorhodococcus</taxon>
    </lineage>
</organism>
<dbReference type="InterPro" id="IPR004358">
    <property type="entry name" value="Sig_transdc_His_kin-like_C"/>
</dbReference>
<dbReference type="Pfam" id="PF25323">
    <property type="entry name" value="6TM_PilS"/>
    <property type="match status" value="1"/>
</dbReference>
<dbReference type="Proteomes" id="UP000483379">
    <property type="component" value="Unassembled WGS sequence"/>
</dbReference>
<dbReference type="PANTHER" id="PTHR43065">
    <property type="entry name" value="SENSOR HISTIDINE KINASE"/>
    <property type="match status" value="1"/>
</dbReference>
<proteinExistence type="predicted"/>
<dbReference type="PRINTS" id="PR00344">
    <property type="entry name" value="BCTRLSENSOR"/>
</dbReference>
<evidence type="ECO:0000256" key="2">
    <source>
        <dbReference type="ARBA" id="ARBA00012438"/>
    </source>
</evidence>
<keyword evidence="5" id="KW-0812">Transmembrane</keyword>
<gene>
    <name evidence="7" type="ORF">G3446_13495</name>
</gene>
<feature type="region of interest" description="Disordered" evidence="4">
    <location>
        <begin position="1"/>
        <end position="36"/>
    </location>
</feature>
<dbReference type="InterPro" id="IPR005467">
    <property type="entry name" value="His_kinase_dom"/>
</dbReference>